<accession>A0AC60QFW9</accession>
<dbReference type="EMBL" id="JABSTQ010009088">
    <property type="protein sequence ID" value="KAG0433068.1"/>
    <property type="molecule type" value="Genomic_DNA"/>
</dbReference>
<comment type="caution">
    <text evidence="1">The sequence shown here is derived from an EMBL/GenBank/DDBJ whole genome shotgun (WGS) entry which is preliminary data.</text>
</comment>
<protein>
    <submittedName>
        <fullName evidence="1">Uncharacterized protein</fullName>
    </submittedName>
</protein>
<name>A0AC60QFW9_IXOPE</name>
<evidence type="ECO:0000313" key="2">
    <source>
        <dbReference type="Proteomes" id="UP000805193"/>
    </source>
</evidence>
<organism evidence="1 2">
    <name type="scientific">Ixodes persulcatus</name>
    <name type="common">Taiga tick</name>
    <dbReference type="NCBI Taxonomy" id="34615"/>
    <lineage>
        <taxon>Eukaryota</taxon>
        <taxon>Metazoa</taxon>
        <taxon>Ecdysozoa</taxon>
        <taxon>Arthropoda</taxon>
        <taxon>Chelicerata</taxon>
        <taxon>Arachnida</taxon>
        <taxon>Acari</taxon>
        <taxon>Parasitiformes</taxon>
        <taxon>Ixodida</taxon>
        <taxon>Ixodoidea</taxon>
        <taxon>Ixodidae</taxon>
        <taxon>Ixodinae</taxon>
        <taxon>Ixodes</taxon>
    </lineage>
</organism>
<proteinExistence type="predicted"/>
<gene>
    <name evidence="1" type="ORF">HPB47_020257</name>
</gene>
<reference evidence="1 2" key="1">
    <citation type="journal article" date="2020" name="Cell">
        <title>Large-Scale Comparative Analyses of Tick Genomes Elucidate Their Genetic Diversity and Vector Capacities.</title>
        <authorList>
            <consortium name="Tick Genome and Microbiome Consortium (TIGMIC)"/>
            <person name="Jia N."/>
            <person name="Wang J."/>
            <person name="Shi W."/>
            <person name="Du L."/>
            <person name="Sun Y."/>
            <person name="Zhan W."/>
            <person name="Jiang J.F."/>
            <person name="Wang Q."/>
            <person name="Zhang B."/>
            <person name="Ji P."/>
            <person name="Bell-Sakyi L."/>
            <person name="Cui X.M."/>
            <person name="Yuan T.T."/>
            <person name="Jiang B.G."/>
            <person name="Yang W.F."/>
            <person name="Lam T.T."/>
            <person name="Chang Q.C."/>
            <person name="Ding S.J."/>
            <person name="Wang X.J."/>
            <person name="Zhu J.G."/>
            <person name="Ruan X.D."/>
            <person name="Zhao L."/>
            <person name="Wei J.T."/>
            <person name="Ye R.Z."/>
            <person name="Que T.C."/>
            <person name="Du C.H."/>
            <person name="Zhou Y.H."/>
            <person name="Cheng J.X."/>
            <person name="Dai P.F."/>
            <person name="Guo W.B."/>
            <person name="Han X.H."/>
            <person name="Huang E.J."/>
            <person name="Li L.F."/>
            <person name="Wei W."/>
            <person name="Gao Y.C."/>
            <person name="Liu J.Z."/>
            <person name="Shao H.Z."/>
            <person name="Wang X."/>
            <person name="Wang C.C."/>
            <person name="Yang T.C."/>
            <person name="Huo Q.B."/>
            <person name="Li W."/>
            <person name="Chen H.Y."/>
            <person name="Chen S.E."/>
            <person name="Zhou L.G."/>
            <person name="Ni X.B."/>
            <person name="Tian J.H."/>
            <person name="Sheng Y."/>
            <person name="Liu T."/>
            <person name="Pan Y.S."/>
            <person name="Xia L.Y."/>
            <person name="Li J."/>
            <person name="Zhao F."/>
            <person name="Cao W.C."/>
        </authorList>
    </citation>
    <scope>NUCLEOTIDE SEQUENCE [LARGE SCALE GENOMIC DNA]</scope>
    <source>
        <strain evidence="1">Iper-2018</strain>
    </source>
</reference>
<keyword evidence="2" id="KW-1185">Reference proteome</keyword>
<evidence type="ECO:0000313" key="1">
    <source>
        <dbReference type="EMBL" id="KAG0433068.1"/>
    </source>
</evidence>
<sequence length="88" mass="9860">MSDVRTSVSCWHPSSPYRAGEKAFRNDARADNMDNKRETATSKGQRAKSAEEKSLQGLCRLAGLESFRSEDLRDLSPRGWSGEIRLEA</sequence>
<dbReference type="Proteomes" id="UP000805193">
    <property type="component" value="Unassembled WGS sequence"/>
</dbReference>